<gene>
    <name evidence="1" type="ORF">NSCI0253_LOCUS47160</name>
</gene>
<sequence>MALLVATMGIDDGFDVVVQNTAQVPWERFLSQVTAEFDDDVLEKCSGDFESLRDIDIAEATEGLNFCESAPCYWWAGFRDCSTQALEQKVSSLREGLELTGSMDSALKRRLVSLVTELRVRQGLPGRLQYLVDEKAGDTVADDHGKVCEWQPPVAIRFKVGETPHLPKYARHFVRFSSKVSGRCRDAEPVIAKVCRMIPFEVAKSGDFYCEVMWERGEEWPPVKSLNSDTSGADFYALQRELLCVRTAAPAQTGGIS</sequence>
<organism evidence="1">
    <name type="scientific">Noctiluca scintillans</name>
    <name type="common">Sea sparkle</name>
    <name type="synonym">Red tide dinoflagellate</name>
    <dbReference type="NCBI Taxonomy" id="2966"/>
    <lineage>
        <taxon>Eukaryota</taxon>
        <taxon>Sar</taxon>
        <taxon>Alveolata</taxon>
        <taxon>Dinophyceae</taxon>
        <taxon>Noctilucales</taxon>
        <taxon>Noctilucaceae</taxon>
        <taxon>Noctiluca</taxon>
    </lineage>
</organism>
<dbReference type="EMBL" id="HBFQ01066360">
    <property type="protein sequence ID" value="CAD8872803.1"/>
    <property type="molecule type" value="Transcribed_RNA"/>
</dbReference>
<dbReference type="AlphaFoldDB" id="A0A7S1B2N1"/>
<accession>A0A7S1B2N1</accession>
<reference evidence="1" key="1">
    <citation type="submission" date="2021-01" db="EMBL/GenBank/DDBJ databases">
        <authorList>
            <person name="Corre E."/>
            <person name="Pelletier E."/>
            <person name="Niang G."/>
            <person name="Scheremetjew M."/>
            <person name="Finn R."/>
            <person name="Kale V."/>
            <person name="Holt S."/>
            <person name="Cochrane G."/>
            <person name="Meng A."/>
            <person name="Brown T."/>
            <person name="Cohen L."/>
        </authorList>
    </citation>
    <scope>NUCLEOTIDE SEQUENCE</scope>
</reference>
<name>A0A7S1B2N1_NOCSC</name>
<protein>
    <submittedName>
        <fullName evidence="1">Uncharacterized protein</fullName>
    </submittedName>
</protein>
<proteinExistence type="predicted"/>
<evidence type="ECO:0000313" key="1">
    <source>
        <dbReference type="EMBL" id="CAD8872803.1"/>
    </source>
</evidence>